<dbReference type="Proteomes" id="UP000789702">
    <property type="component" value="Unassembled WGS sequence"/>
</dbReference>
<accession>A0ACA9PNR2</accession>
<evidence type="ECO:0000313" key="2">
    <source>
        <dbReference type="Proteomes" id="UP000789702"/>
    </source>
</evidence>
<comment type="caution">
    <text evidence="1">The sequence shown here is derived from an EMBL/GenBank/DDBJ whole genome shotgun (WGS) entry which is preliminary data.</text>
</comment>
<feature type="non-terminal residue" evidence="1">
    <location>
        <position position="107"/>
    </location>
</feature>
<reference evidence="1" key="1">
    <citation type="submission" date="2021-06" db="EMBL/GenBank/DDBJ databases">
        <authorList>
            <person name="Kallberg Y."/>
            <person name="Tangrot J."/>
            <person name="Rosling A."/>
        </authorList>
    </citation>
    <scope>NUCLEOTIDE SEQUENCE</scope>
    <source>
        <strain evidence="1">IL203A</strain>
    </source>
</reference>
<feature type="non-terminal residue" evidence="1">
    <location>
        <position position="1"/>
    </location>
</feature>
<protein>
    <submittedName>
        <fullName evidence="1">12949_t:CDS:1</fullName>
    </submittedName>
</protein>
<keyword evidence="2" id="KW-1185">Reference proteome</keyword>
<proteinExistence type="predicted"/>
<organism evidence="1 2">
    <name type="scientific">Dentiscutata heterogama</name>
    <dbReference type="NCBI Taxonomy" id="1316150"/>
    <lineage>
        <taxon>Eukaryota</taxon>
        <taxon>Fungi</taxon>
        <taxon>Fungi incertae sedis</taxon>
        <taxon>Mucoromycota</taxon>
        <taxon>Glomeromycotina</taxon>
        <taxon>Glomeromycetes</taxon>
        <taxon>Diversisporales</taxon>
        <taxon>Gigasporaceae</taxon>
        <taxon>Dentiscutata</taxon>
    </lineage>
</organism>
<sequence length="107" mass="12750">ILNNTLKLFTDMTEKSISVFRRPSNKKFKIPTNTTLKSICEKFIRKEQEKYYRLSQKVGDKAFRKFLKNCKNVEIGYLETGYLESSFNKQMQDHKKLNRLAKDFIDT</sequence>
<gene>
    <name evidence="1" type="ORF">DHETER_LOCUS12515</name>
</gene>
<dbReference type="EMBL" id="CAJVPU010030913">
    <property type="protein sequence ID" value="CAG8715458.1"/>
    <property type="molecule type" value="Genomic_DNA"/>
</dbReference>
<evidence type="ECO:0000313" key="1">
    <source>
        <dbReference type="EMBL" id="CAG8715458.1"/>
    </source>
</evidence>
<name>A0ACA9PNR2_9GLOM</name>